<name>A0A4Y9YG11_9AGAM</name>
<gene>
    <name evidence="2" type="ORF">EVG20_g7041</name>
</gene>
<evidence type="ECO:0000313" key="2">
    <source>
        <dbReference type="EMBL" id="TFY61486.1"/>
    </source>
</evidence>
<sequence length="423" mass="46505">MSLDQNLFTLTIAPQADDPAFVDLADASGTVHYRKQRVPGTAYHINVYEPLSEALLASASAPGATSKHKTIELFNPSLSVPLDSVGTLSFKWAFSWEGHDFEWKREECYMLRKPDPAVLVALTKEPPGKLKTTAVQILDYNLNRFDIADRKGLEIVILTALLTFHDLNETYHVPADTSSASTAPGQPPATGVDRVAEIQAMRGEVNEITVEDECDVDDWAAYAANLLEDDAMLFITVRSAAAVQVPKVLQVVEQTKRIRHKRGLPSELHQYVLYDTQQQTPSPPRRIKLDDPPPGAASVPAVAGYSPPQSLVVHLSKISIPELQPRTKADVDRGGSIMDRTRMRAHSPPGKDKEQEKEREKEKRKDKGKGKASPPSNKTHRPTQSHSHSPSPAQLNNPSLYVAPPPPGSSSISMGSLFGRKKR</sequence>
<evidence type="ECO:0000313" key="3">
    <source>
        <dbReference type="Proteomes" id="UP000298327"/>
    </source>
</evidence>
<proteinExistence type="predicted"/>
<dbReference type="OrthoDB" id="3357341at2759"/>
<feature type="region of interest" description="Disordered" evidence="1">
    <location>
        <begin position="276"/>
        <end position="303"/>
    </location>
</feature>
<comment type="caution">
    <text evidence="2">The sequence shown here is derived from an EMBL/GenBank/DDBJ whole genome shotgun (WGS) entry which is preliminary data.</text>
</comment>
<feature type="compositionally biased region" description="Polar residues" evidence="1">
    <location>
        <begin position="384"/>
        <end position="399"/>
    </location>
</feature>
<keyword evidence="3" id="KW-1185">Reference proteome</keyword>
<feature type="compositionally biased region" description="Basic and acidic residues" evidence="1">
    <location>
        <begin position="349"/>
        <end position="365"/>
    </location>
</feature>
<accession>A0A4Y9YG11</accession>
<protein>
    <submittedName>
        <fullName evidence="2">Uncharacterized protein</fullName>
    </submittedName>
</protein>
<feature type="region of interest" description="Disordered" evidence="1">
    <location>
        <begin position="324"/>
        <end position="423"/>
    </location>
</feature>
<evidence type="ECO:0000256" key="1">
    <source>
        <dbReference type="SAM" id="MobiDB-lite"/>
    </source>
</evidence>
<organism evidence="2 3">
    <name type="scientific">Dentipellis fragilis</name>
    <dbReference type="NCBI Taxonomy" id="205917"/>
    <lineage>
        <taxon>Eukaryota</taxon>
        <taxon>Fungi</taxon>
        <taxon>Dikarya</taxon>
        <taxon>Basidiomycota</taxon>
        <taxon>Agaricomycotina</taxon>
        <taxon>Agaricomycetes</taxon>
        <taxon>Russulales</taxon>
        <taxon>Hericiaceae</taxon>
        <taxon>Dentipellis</taxon>
    </lineage>
</organism>
<dbReference type="STRING" id="205917.A0A4Y9YG11"/>
<dbReference type="Proteomes" id="UP000298327">
    <property type="component" value="Unassembled WGS sequence"/>
</dbReference>
<dbReference type="AlphaFoldDB" id="A0A4Y9YG11"/>
<reference evidence="2 3" key="1">
    <citation type="submission" date="2019-02" db="EMBL/GenBank/DDBJ databases">
        <title>Genome sequencing of the rare red list fungi Dentipellis fragilis.</title>
        <authorList>
            <person name="Buettner E."/>
            <person name="Kellner H."/>
        </authorList>
    </citation>
    <scope>NUCLEOTIDE SEQUENCE [LARGE SCALE GENOMIC DNA]</scope>
    <source>
        <strain evidence="2 3">DSM 105465</strain>
    </source>
</reference>
<dbReference type="EMBL" id="SEOQ01000508">
    <property type="protein sequence ID" value="TFY61486.1"/>
    <property type="molecule type" value="Genomic_DNA"/>
</dbReference>